<keyword evidence="1" id="KW-0812">Transmembrane</keyword>
<evidence type="ECO:0000313" key="2">
    <source>
        <dbReference type="EMBL" id="PRQ57650.1"/>
    </source>
</evidence>
<dbReference type="AlphaFoldDB" id="A0A2P6SG47"/>
<name>A0A2P6SG47_ROSCH</name>
<dbReference type="Proteomes" id="UP000238479">
    <property type="component" value="Chromosome 1"/>
</dbReference>
<comment type="caution">
    <text evidence="2">The sequence shown here is derived from an EMBL/GenBank/DDBJ whole genome shotgun (WGS) entry which is preliminary data.</text>
</comment>
<protein>
    <submittedName>
        <fullName evidence="2">Uncharacterized protein</fullName>
    </submittedName>
</protein>
<accession>A0A2P6SG47</accession>
<organism evidence="2 3">
    <name type="scientific">Rosa chinensis</name>
    <name type="common">China rose</name>
    <dbReference type="NCBI Taxonomy" id="74649"/>
    <lineage>
        <taxon>Eukaryota</taxon>
        <taxon>Viridiplantae</taxon>
        <taxon>Streptophyta</taxon>
        <taxon>Embryophyta</taxon>
        <taxon>Tracheophyta</taxon>
        <taxon>Spermatophyta</taxon>
        <taxon>Magnoliopsida</taxon>
        <taxon>eudicotyledons</taxon>
        <taxon>Gunneridae</taxon>
        <taxon>Pentapetalae</taxon>
        <taxon>rosids</taxon>
        <taxon>fabids</taxon>
        <taxon>Rosales</taxon>
        <taxon>Rosaceae</taxon>
        <taxon>Rosoideae</taxon>
        <taxon>Rosoideae incertae sedis</taxon>
        <taxon>Rosa</taxon>
    </lineage>
</organism>
<evidence type="ECO:0000256" key="1">
    <source>
        <dbReference type="SAM" id="Phobius"/>
    </source>
</evidence>
<keyword evidence="1" id="KW-1133">Transmembrane helix</keyword>
<sequence>MPKTFAAEIGDMPESFAGEIIAKVAHELRERLIFVFQKYQKGRYFLAHLLISLMNFLDLIFVGNFLRLRTQLAFIFFTNQT</sequence>
<proteinExistence type="predicted"/>
<keyword evidence="1" id="KW-0472">Membrane</keyword>
<reference evidence="2 3" key="1">
    <citation type="journal article" date="2018" name="Nat. Genet.">
        <title>The Rosa genome provides new insights in the design of modern roses.</title>
        <authorList>
            <person name="Bendahmane M."/>
        </authorList>
    </citation>
    <scope>NUCLEOTIDE SEQUENCE [LARGE SCALE GENOMIC DNA]</scope>
    <source>
        <strain evidence="3">cv. Old Blush</strain>
    </source>
</reference>
<dbReference type="EMBL" id="PDCK01000039">
    <property type="protein sequence ID" value="PRQ57650.1"/>
    <property type="molecule type" value="Genomic_DNA"/>
</dbReference>
<evidence type="ECO:0000313" key="3">
    <source>
        <dbReference type="Proteomes" id="UP000238479"/>
    </source>
</evidence>
<gene>
    <name evidence="2" type="ORF">RchiOBHm_Chr1g0350671</name>
</gene>
<keyword evidence="3" id="KW-1185">Reference proteome</keyword>
<dbReference type="Gramene" id="PRQ57650">
    <property type="protein sequence ID" value="PRQ57650"/>
    <property type="gene ID" value="RchiOBHm_Chr1g0350671"/>
</dbReference>
<feature type="transmembrane region" description="Helical" evidence="1">
    <location>
        <begin position="44"/>
        <end position="66"/>
    </location>
</feature>